<dbReference type="PANTHER" id="PTHR43297:SF7">
    <property type="entry name" value="D,D-DIPEPTIDE TRANSPORT ATP-BINDING PROTEIN DDPD-RELATED"/>
    <property type="match status" value="1"/>
</dbReference>
<reference evidence="9 10" key="1">
    <citation type="submission" date="2018-10" db="EMBL/GenBank/DDBJ databases">
        <title>Phylogenomics of Brevibacillus.</title>
        <authorList>
            <person name="Dunlap C."/>
        </authorList>
    </citation>
    <scope>NUCLEOTIDE SEQUENCE [LARGE SCALE GENOMIC DNA]</scope>
    <source>
        <strain evidence="9 10">JCM 15716</strain>
    </source>
</reference>
<dbReference type="CDD" id="cd03257">
    <property type="entry name" value="ABC_NikE_OppD_transporters"/>
    <property type="match status" value="1"/>
</dbReference>
<dbReference type="OrthoDB" id="9802264at2"/>
<dbReference type="Gene3D" id="3.40.50.300">
    <property type="entry name" value="P-loop containing nucleotide triphosphate hydrolases"/>
    <property type="match status" value="1"/>
</dbReference>
<evidence type="ECO:0000256" key="7">
    <source>
        <dbReference type="ARBA" id="ARBA00023136"/>
    </source>
</evidence>
<dbReference type="GO" id="GO:0016887">
    <property type="term" value="F:ATP hydrolysis activity"/>
    <property type="evidence" value="ECO:0007669"/>
    <property type="project" value="InterPro"/>
</dbReference>
<dbReference type="InterPro" id="IPR027417">
    <property type="entry name" value="P-loop_NTPase"/>
</dbReference>
<evidence type="ECO:0000256" key="3">
    <source>
        <dbReference type="ARBA" id="ARBA00022448"/>
    </source>
</evidence>
<proteinExistence type="inferred from homology"/>
<dbReference type="GO" id="GO:0015833">
    <property type="term" value="P:peptide transport"/>
    <property type="evidence" value="ECO:0007669"/>
    <property type="project" value="InterPro"/>
</dbReference>
<accession>A0A3M8DN04</accession>
<dbReference type="FunFam" id="3.40.50.300:FF:000016">
    <property type="entry name" value="Oligopeptide ABC transporter ATP-binding component"/>
    <property type="match status" value="1"/>
</dbReference>
<comment type="similarity">
    <text evidence="2">Belongs to the ABC transporter superfamily.</text>
</comment>
<dbReference type="PROSITE" id="PS50893">
    <property type="entry name" value="ABC_TRANSPORTER_2"/>
    <property type="match status" value="1"/>
</dbReference>
<dbReference type="InterPro" id="IPR003593">
    <property type="entry name" value="AAA+_ATPase"/>
</dbReference>
<dbReference type="NCBIfam" id="TIGR01727">
    <property type="entry name" value="oligo_HPY"/>
    <property type="match status" value="1"/>
</dbReference>
<gene>
    <name evidence="9" type="ORF">EDM56_09740</name>
</gene>
<dbReference type="GO" id="GO:0005886">
    <property type="term" value="C:plasma membrane"/>
    <property type="evidence" value="ECO:0007669"/>
    <property type="project" value="UniProtKB-SubCell"/>
</dbReference>
<evidence type="ECO:0000256" key="4">
    <source>
        <dbReference type="ARBA" id="ARBA00022475"/>
    </source>
</evidence>
<evidence type="ECO:0000259" key="8">
    <source>
        <dbReference type="PROSITE" id="PS50893"/>
    </source>
</evidence>
<comment type="caution">
    <text evidence="9">The sequence shown here is derived from an EMBL/GenBank/DDBJ whole genome shotgun (WGS) entry which is preliminary data.</text>
</comment>
<keyword evidence="10" id="KW-1185">Reference proteome</keyword>
<keyword evidence="3" id="KW-0813">Transport</keyword>
<protein>
    <submittedName>
        <fullName evidence="9">ABC transporter ATP-binding protein</fullName>
    </submittedName>
</protein>
<evidence type="ECO:0000313" key="9">
    <source>
        <dbReference type="EMBL" id="RNB89472.1"/>
    </source>
</evidence>
<dbReference type="RefSeq" id="WP_122917727.1">
    <property type="nucleotide sequence ID" value="NZ_RHHQ01000008.1"/>
</dbReference>
<evidence type="ECO:0000313" key="10">
    <source>
        <dbReference type="Proteomes" id="UP000271031"/>
    </source>
</evidence>
<keyword evidence="7" id="KW-0472">Membrane</keyword>
<dbReference type="SMART" id="SM00382">
    <property type="entry name" value="AAA"/>
    <property type="match status" value="1"/>
</dbReference>
<organism evidence="9 10">
    <name type="scientific">Brevibacillus fluminis</name>
    <dbReference type="NCBI Taxonomy" id="511487"/>
    <lineage>
        <taxon>Bacteria</taxon>
        <taxon>Bacillati</taxon>
        <taxon>Bacillota</taxon>
        <taxon>Bacilli</taxon>
        <taxon>Bacillales</taxon>
        <taxon>Paenibacillaceae</taxon>
        <taxon>Brevibacillus</taxon>
    </lineage>
</organism>
<dbReference type="InterPro" id="IPR050388">
    <property type="entry name" value="ABC_Ni/Peptide_Import"/>
</dbReference>
<keyword evidence="6 9" id="KW-0067">ATP-binding</keyword>
<dbReference type="Pfam" id="PF08352">
    <property type="entry name" value="oligo_HPY"/>
    <property type="match status" value="1"/>
</dbReference>
<name>A0A3M8DN04_9BACL</name>
<dbReference type="Proteomes" id="UP000271031">
    <property type="component" value="Unassembled WGS sequence"/>
</dbReference>
<feature type="domain" description="ABC transporter" evidence="8">
    <location>
        <begin position="3"/>
        <end position="253"/>
    </location>
</feature>
<dbReference type="EMBL" id="RHHQ01000008">
    <property type="protein sequence ID" value="RNB89472.1"/>
    <property type="molecule type" value="Genomic_DNA"/>
</dbReference>
<dbReference type="SUPFAM" id="SSF52540">
    <property type="entry name" value="P-loop containing nucleoside triphosphate hydrolases"/>
    <property type="match status" value="1"/>
</dbReference>
<dbReference type="InterPro" id="IPR003439">
    <property type="entry name" value="ABC_transporter-like_ATP-bd"/>
</dbReference>
<dbReference type="AlphaFoldDB" id="A0A3M8DN04"/>
<sequence>MLLEISELSVSFQSIYGTIPVLDRVSLAIHPGEIIGIVGESGSGKSVTAQSVLRLLDRNANYTGGSIRFRGHDILSLKEREIQALRGKKIGMVFQEPMTALNPTMRIGQQLANVIRKHRGVSRTEAERLAVEALAAVQMKDPEKTFRQYPYELSGGMRQRVVVALAMSSPPELLIADEPTTALDVTVQAEVLKLMKDLSAQTGTSVMLITHDIGVVADMCDRVYVMYGGTVVESGKTADVLHHSNHPYTRALIEALPEGKDKNKPLKIIEGESFNARKRPSGCAFLDRCPLRSARCHHKPPFVISASGHRSACWEVNVDHAVNQ</sequence>
<comment type="subcellular location">
    <subcellularLocation>
        <location evidence="1">Cell membrane</location>
        <topology evidence="1">Peripheral membrane protein</topology>
    </subcellularLocation>
</comment>
<evidence type="ECO:0000256" key="5">
    <source>
        <dbReference type="ARBA" id="ARBA00022741"/>
    </source>
</evidence>
<dbReference type="PROSITE" id="PS00211">
    <property type="entry name" value="ABC_TRANSPORTER_1"/>
    <property type="match status" value="1"/>
</dbReference>
<keyword evidence="4" id="KW-1003">Cell membrane</keyword>
<keyword evidence="5" id="KW-0547">Nucleotide-binding</keyword>
<dbReference type="GO" id="GO:0005524">
    <property type="term" value="F:ATP binding"/>
    <property type="evidence" value="ECO:0007669"/>
    <property type="project" value="UniProtKB-KW"/>
</dbReference>
<evidence type="ECO:0000256" key="6">
    <source>
        <dbReference type="ARBA" id="ARBA00022840"/>
    </source>
</evidence>
<evidence type="ECO:0000256" key="1">
    <source>
        <dbReference type="ARBA" id="ARBA00004202"/>
    </source>
</evidence>
<dbReference type="PANTHER" id="PTHR43297">
    <property type="entry name" value="OLIGOPEPTIDE TRANSPORT ATP-BINDING PROTEIN APPD"/>
    <property type="match status" value="1"/>
</dbReference>
<dbReference type="InterPro" id="IPR013563">
    <property type="entry name" value="Oligopep_ABC_C"/>
</dbReference>
<dbReference type="Pfam" id="PF00005">
    <property type="entry name" value="ABC_tran"/>
    <property type="match status" value="1"/>
</dbReference>
<dbReference type="InterPro" id="IPR017871">
    <property type="entry name" value="ABC_transporter-like_CS"/>
</dbReference>
<evidence type="ECO:0000256" key="2">
    <source>
        <dbReference type="ARBA" id="ARBA00005417"/>
    </source>
</evidence>